<keyword evidence="2" id="KW-1185">Reference proteome</keyword>
<dbReference type="AlphaFoldDB" id="M5S8E8"/>
<protein>
    <submittedName>
        <fullName evidence="1">Uncharacterized protein</fullName>
    </submittedName>
</protein>
<dbReference type="Proteomes" id="UP000011991">
    <property type="component" value="Unassembled WGS sequence"/>
</dbReference>
<proteinExistence type="predicted"/>
<organism evidence="1 2">
    <name type="scientific">Rhodopirellula maiorica SM1</name>
    <dbReference type="NCBI Taxonomy" id="1265738"/>
    <lineage>
        <taxon>Bacteria</taxon>
        <taxon>Pseudomonadati</taxon>
        <taxon>Planctomycetota</taxon>
        <taxon>Planctomycetia</taxon>
        <taxon>Pirellulales</taxon>
        <taxon>Pirellulaceae</taxon>
        <taxon>Novipirellula</taxon>
    </lineage>
</organism>
<dbReference type="PATRIC" id="fig|1265738.3.peg.629"/>
<accession>M5S8E8</accession>
<dbReference type="EMBL" id="ANOG01000100">
    <property type="protein sequence ID" value="EMI22444.1"/>
    <property type="molecule type" value="Genomic_DNA"/>
</dbReference>
<sequence>MVNRVVGTTMPQHKTACDLYRRPFFYSVNSGGLIVAWTLERP</sequence>
<evidence type="ECO:0000313" key="2">
    <source>
        <dbReference type="Proteomes" id="UP000011991"/>
    </source>
</evidence>
<name>M5S8E8_9BACT</name>
<reference evidence="1 2" key="1">
    <citation type="journal article" date="2013" name="Mar. Genomics">
        <title>Expression of sulfatases in Rhodopirellula baltica and the diversity of sulfatases in the genus Rhodopirellula.</title>
        <authorList>
            <person name="Wegner C.E."/>
            <person name="Richter-Heitmann T."/>
            <person name="Klindworth A."/>
            <person name="Klockow C."/>
            <person name="Richter M."/>
            <person name="Achstetter T."/>
            <person name="Glockner F.O."/>
            <person name="Harder J."/>
        </authorList>
    </citation>
    <scope>NUCLEOTIDE SEQUENCE [LARGE SCALE GENOMIC DNA]</scope>
    <source>
        <strain evidence="1 2">SM1</strain>
    </source>
</reference>
<gene>
    <name evidence="1" type="ORF">RMSM_00628</name>
</gene>
<evidence type="ECO:0000313" key="1">
    <source>
        <dbReference type="EMBL" id="EMI22444.1"/>
    </source>
</evidence>
<comment type="caution">
    <text evidence="1">The sequence shown here is derived from an EMBL/GenBank/DDBJ whole genome shotgun (WGS) entry which is preliminary data.</text>
</comment>